<name>E8X2V4_GRATM</name>
<evidence type="ECO:0000256" key="6">
    <source>
        <dbReference type="PIRNR" id="PIRNR001369"/>
    </source>
</evidence>
<dbReference type="eggNOG" id="COG0372">
    <property type="taxonomic scope" value="Bacteria"/>
</dbReference>
<dbReference type="InterPro" id="IPR002020">
    <property type="entry name" value="Citrate_synthase"/>
</dbReference>
<dbReference type="GO" id="GO:0005975">
    <property type="term" value="P:carbohydrate metabolic process"/>
    <property type="evidence" value="ECO:0007669"/>
    <property type="project" value="TreeGrafter"/>
</dbReference>
<dbReference type="HOGENOM" id="CLU_025068_2_1_0"/>
<dbReference type="KEGG" id="acm:AciX9_1025"/>
<dbReference type="InterPro" id="IPR036969">
    <property type="entry name" value="Citrate_synthase_sf"/>
</dbReference>
<dbReference type="AlphaFoldDB" id="E8X2V4"/>
<organism evidence="9">
    <name type="scientific">Granulicella tundricola (strain ATCC BAA-1859 / DSM 23138 / MP5ACTX9)</name>
    <dbReference type="NCBI Taxonomy" id="1198114"/>
    <lineage>
        <taxon>Bacteria</taxon>
        <taxon>Pseudomonadati</taxon>
        <taxon>Acidobacteriota</taxon>
        <taxon>Terriglobia</taxon>
        <taxon>Terriglobales</taxon>
        <taxon>Acidobacteriaceae</taxon>
        <taxon>Granulicella</taxon>
    </lineage>
</organism>
<dbReference type="GO" id="GO:0006099">
    <property type="term" value="P:tricarboxylic acid cycle"/>
    <property type="evidence" value="ECO:0007669"/>
    <property type="project" value="UniProtKB-UniPathway"/>
</dbReference>
<dbReference type="InterPro" id="IPR024176">
    <property type="entry name" value="Citrate_synthase_bac-typ"/>
</dbReference>
<keyword evidence="3" id="KW-0816">Tricarboxylic acid cycle</keyword>
<evidence type="ECO:0000313" key="9">
    <source>
        <dbReference type="Proteomes" id="UP000000343"/>
    </source>
</evidence>
<reference evidence="9" key="1">
    <citation type="submission" date="2011-01" db="EMBL/GenBank/DDBJ databases">
        <title>Complete sequence of chromosome of Acidobacterium sp. MP5ACTX9.</title>
        <authorList>
            <consortium name="US DOE Joint Genome Institute"/>
            <person name="Lucas S."/>
            <person name="Copeland A."/>
            <person name="Lapidus A."/>
            <person name="Cheng J.-F."/>
            <person name="Goodwin L."/>
            <person name="Pitluck S."/>
            <person name="Teshima H."/>
            <person name="Detter J.C."/>
            <person name="Han C."/>
            <person name="Tapia R."/>
            <person name="Land M."/>
            <person name="Hauser L."/>
            <person name="Kyrpides N."/>
            <person name="Ivanova N."/>
            <person name="Ovchinnikova G."/>
            <person name="Pagani I."/>
            <person name="Rawat S.R."/>
            <person name="Mannisto M."/>
            <person name="Haggblom M.M."/>
            <person name="Woyke T."/>
        </authorList>
    </citation>
    <scope>NUCLEOTIDE SEQUENCE [LARGE SCALE GENOMIC DNA]</scope>
    <source>
        <strain evidence="9">MP5ACTX9</strain>
    </source>
</reference>
<dbReference type="OrthoDB" id="9800864at2"/>
<dbReference type="NCBIfam" id="TIGR01800">
    <property type="entry name" value="cit_synth_II"/>
    <property type="match status" value="1"/>
</dbReference>
<dbReference type="GO" id="GO:0036440">
    <property type="term" value="F:citrate synthase activity"/>
    <property type="evidence" value="ECO:0007669"/>
    <property type="project" value="UniProtKB-EC"/>
</dbReference>
<dbReference type="GO" id="GO:0005829">
    <property type="term" value="C:cytosol"/>
    <property type="evidence" value="ECO:0007669"/>
    <property type="project" value="TreeGrafter"/>
</dbReference>
<dbReference type="Gene3D" id="1.10.580.10">
    <property type="entry name" value="Citrate Synthase, domain 1"/>
    <property type="match status" value="1"/>
</dbReference>
<keyword evidence="9" id="KW-1185">Reference proteome</keyword>
<accession>E8X2V4</accession>
<dbReference type="STRING" id="1198114.AciX9_1025"/>
<dbReference type="Gene3D" id="1.10.230.10">
    <property type="entry name" value="Cytochrome P450-Terp, domain 2"/>
    <property type="match status" value="1"/>
</dbReference>
<evidence type="ECO:0000256" key="2">
    <source>
        <dbReference type="ARBA" id="ARBA00010566"/>
    </source>
</evidence>
<dbReference type="PRINTS" id="PR00143">
    <property type="entry name" value="CITRTSNTHASE"/>
</dbReference>
<feature type="active site" evidence="7">
    <location>
        <position position="313"/>
    </location>
</feature>
<dbReference type="Proteomes" id="UP000000343">
    <property type="component" value="Chromosome"/>
</dbReference>
<dbReference type="EMBL" id="CP002480">
    <property type="protein sequence ID" value="ADW68088.1"/>
    <property type="molecule type" value="Genomic_DNA"/>
</dbReference>
<proteinExistence type="inferred from homology"/>
<dbReference type="InterPro" id="IPR011278">
    <property type="entry name" value="2-MeCitrate/Citrate_synth_II"/>
</dbReference>
<evidence type="ECO:0000256" key="3">
    <source>
        <dbReference type="ARBA" id="ARBA00022532"/>
    </source>
</evidence>
<comment type="similarity">
    <text evidence="2 6">Belongs to the citrate synthase family.</text>
</comment>
<dbReference type="Pfam" id="PF00285">
    <property type="entry name" value="Citrate_synt"/>
    <property type="match status" value="1"/>
</dbReference>
<dbReference type="InterPro" id="IPR016143">
    <property type="entry name" value="Citrate_synth-like_sm_a-sub"/>
</dbReference>
<evidence type="ECO:0000256" key="4">
    <source>
        <dbReference type="ARBA" id="ARBA00022679"/>
    </source>
</evidence>
<sequence length="377" mass="41074">MSTVVAPKGLEGIVATTSSICWIDGDAGVLSYRGIDIHELASKSTFEETTYLLWNGRLPSGSELKAFSAELAAARVLDPKIIDLLKSVPTSASPMEVLRTAVSLASIYDVDEKDSSHDANVRKSFRLTAQIAMIVALFDRIRKGKEIVEADKSLSHAANFLWMLNGEKPSETATNAFDIALILHADHELNASTFAARVIAATLSDMHSAITGAIGALKGPLHGGANEATMKLLYAIDEAGADPVEYVRNMFATKQKISGFGHRVYHTEDPRATHLRRMSGELGAAAGNTKWFDMSQKIEAFVKSEKKLNANVDFYSASTYTTLGIDIDLFTPIFAISRISGWAAHVIEQHDDNRLIRPRAEYTGPAYPAPYTPIESR</sequence>
<gene>
    <name evidence="8" type="ordered locus">AciX9_1025</name>
</gene>
<protein>
    <recommendedName>
        <fullName evidence="6">Citrate synthase</fullName>
    </recommendedName>
</protein>
<comment type="catalytic activity">
    <reaction evidence="5">
        <text>oxaloacetate + acetyl-CoA + H2O = citrate + CoA + H(+)</text>
        <dbReference type="Rhea" id="RHEA:16845"/>
        <dbReference type="ChEBI" id="CHEBI:15377"/>
        <dbReference type="ChEBI" id="CHEBI:15378"/>
        <dbReference type="ChEBI" id="CHEBI:16452"/>
        <dbReference type="ChEBI" id="CHEBI:16947"/>
        <dbReference type="ChEBI" id="CHEBI:57287"/>
        <dbReference type="ChEBI" id="CHEBI:57288"/>
        <dbReference type="EC" id="2.3.3.16"/>
    </reaction>
</comment>
<dbReference type="PaxDb" id="1198114-AciX9_1025"/>
<dbReference type="UniPathway" id="UPA00223"/>
<keyword evidence="8" id="KW-0012">Acyltransferase</keyword>
<feature type="active site" evidence="7">
    <location>
        <position position="262"/>
    </location>
</feature>
<dbReference type="SUPFAM" id="SSF48256">
    <property type="entry name" value="Citrate synthase"/>
    <property type="match status" value="1"/>
</dbReference>
<keyword evidence="4 6" id="KW-0808">Transferase</keyword>
<comment type="pathway">
    <text evidence="1">Carbohydrate metabolism; tricarboxylic acid cycle; isocitrate from oxaloacetate: step 1/2.</text>
</comment>
<evidence type="ECO:0000256" key="7">
    <source>
        <dbReference type="PIRSR" id="PIRSR001369-1"/>
    </source>
</evidence>
<dbReference type="PANTHER" id="PTHR11739:SF4">
    <property type="entry name" value="CITRATE SYNTHASE, PEROXISOMAL"/>
    <property type="match status" value="1"/>
</dbReference>
<evidence type="ECO:0000256" key="5">
    <source>
        <dbReference type="ARBA" id="ARBA00049288"/>
    </source>
</evidence>
<evidence type="ECO:0000313" key="8">
    <source>
        <dbReference type="EMBL" id="ADW68088.1"/>
    </source>
</evidence>
<dbReference type="InterPro" id="IPR016142">
    <property type="entry name" value="Citrate_synth-like_lrg_a-sub"/>
</dbReference>
<dbReference type="RefSeq" id="WP_013579411.1">
    <property type="nucleotide sequence ID" value="NC_015064.1"/>
</dbReference>
<dbReference type="PIRSF" id="PIRSF001369">
    <property type="entry name" value="Citrate_synth"/>
    <property type="match status" value="1"/>
</dbReference>
<dbReference type="CDD" id="cd06110">
    <property type="entry name" value="BSuCS-II_like"/>
    <property type="match status" value="1"/>
</dbReference>
<evidence type="ECO:0000256" key="1">
    <source>
        <dbReference type="ARBA" id="ARBA00004751"/>
    </source>
</evidence>
<dbReference type="PANTHER" id="PTHR11739">
    <property type="entry name" value="CITRATE SYNTHASE"/>
    <property type="match status" value="1"/>
</dbReference>